<name>A0A6S7HEX3_PARCT</name>
<dbReference type="Proteomes" id="UP001152795">
    <property type="component" value="Unassembled WGS sequence"/>
</dbReference>
<evidence type="ECO:0000256" key="1">
    <source>
        <dbReference type="SAM" id="MobiDB-lite"/>
    </source>
</evidence>
<proteinExistence type="predicted"/>
<protein>
    <submittedName>
        <fullName evidence="2">Uncharacterized protein</fullName>
    </submittedName>
</protein>
<dbReference type="AlphaFoldDB" id="A0A6S7HEX3"/>
<sequence>MAELPDPELKYEYSTNEQCSDRKEKEIATSSIGDSDKKVKKRKKEERKRKKQRKRRDKSKTAAKGRWQ</sequence>
<reference evidence="2" key="1">
    <citation type="submission" date="2020-04" db="EMBL/GenBank/DDBJ databases">
        <authorList>
            <person name="Alioto T."/>
            <person name="Alioto T."/>
            <person name="Gomez Garrido J."/>
        </authorList>
    </citation>
    <scope>NUCLEOTIDE SEQUENCE</scope>
    <source>
        <strain evidence="2">A484AB</strain>
    </source>
</reference>
<accession>A0A6S7HEX3</accession>
<evidence type="ECO:0000313" key="3">
    <source>
        <dbReference type="Proteomes" id="UP001152795"/>
    </source>
</evidence>
<feature type="region of interest" description="Disordered" evidence="1">
    <location>
        <begin position="1"/>
        <end position="68"/>
    </location>
</feature>
<organism evidence="2 3">
    <name type="scientific">Paramuricea clavata</name>
    <name type="common">Red gorgonian</name>
    <name type="synonym">Violescent sea-whip</name>
    <dbReference type="NCBI Taxonomy" id="317549"/>
    <lineage>
        <taxon>Eukaryota</taxon>
        <taxon>Metazoa</taxon>
        <taxon>Cnidaria</taxon>
        <taxon>Anthozoa</taxon>
        <taxon>Octocorallia</taxon>
        <taxon>Malacalcyonacea</taxon>
        <taxon>Plexauridae</taxon>
        <taxon>Paramuricea</taxon>
    </lineage>
</organism>
<comment type="caution">
    <text evidence="2">The sequence shown here is derived from an EMBL/GenBank/DDBJ whole genome shotgun (WGS) entry which is preliminary data.</text>
</comment>
<dbReference type="EMBL" id="CACRXK020004913">
    <property type="protein sequence ID" value="CAB4004455.1"/>
    <property type="molecule type" value="Genomic_DNA"/>
</dbReference>
<evidence type="ECO:0000313" key="2">
    <source>
        <dbReference type="EMBL" id="CAB4004455.1"/>
    </source>
</evidence>
<keyword evidence="3" id="KW-1185">Reference proteome</keyword>
<gene>
    <name evidence="2" type="ORF">PACLA_8A054638</name>
</gene>
<feature type="compositionally biased region" description="Basic residues" evidence="1">
    <location>
        <begin position="38"/>
        <end position="68"/>
    </location>
</feature>